<comment type="caution">
    <text evidence="8">The sequence shown here is derived from an EMBL/GenBank/DDBJ whole genome shotgun (WGS) entry which is preliminary data.</text>
</comment>
<proteinExistence type="predicted"/>
<reference evidence="8" key="1">
    <citation type="submission" date="2023-08" db="EMBL/GenBank/DDBJ databases">
        <authorList>
            <person name="Chen Y."/>
            <person name="Shah S."/>
            <person name="Dougan E. K."/>
            <person name="Thang M."/>
            <person name="Chan C."/>
        </authorList>
    </citation>
    <scope>NUCLEOTIDE SEQUENCE</scope>
</reference>
<keyword evidence="3" id="KW-0847">Vitamin C</keyword>
<dbReference type="SMART" id="SM00702">
    <property type="entry name" value="P4Hc"/>
    <property type="match status" value="1"/>
</dbReference>
<evidence type="ECO:0000313" key="8">
    <source>
        <dbReference type="EMBL" id="CAJ1388941.1"/>
    </source>
</evidence>
<dbReference type="InterPro" id="IPR005123">
    <property type="entry name" value="Oxoglu/Fe-dep_dioxygenase_dom"/>
</dbReference>
<dbReference type="PROSITE" id="PS51471">
    <property type="entry name" value="FE2OG_OXY"/>
    <property type="match status" value="1"/>
</dbReference>
<dbReference type="GO" id="GO:0031543">
    <property type="term" value="F:peptidyl-proline dioxygenase activity"/>
    <property type="evidence" value="ECO:0007669"/>
    <property type="project" value="TreeGrafter"/>
</dbReference>
<dbReference type="AlphaFoldDB" id="A0AA36IJY3"/>
<dbReference type="PANTHER" id="PTHR12907">
    <property type="entry name" value="EGL NINE HOMOLOG-RELATED"/>
    <property type="match status" value="1"/>
</dbReference>
<dbReference type="GO" id="GO:0031418">
    <property type="term" value="F:L-ascorbic acid binding"/>
    <property type="evidence" value="ECO:0007669"/>
    <property type="project" value="UniProtKB-KW"/>
</dbReference>
<dbReference type="EMBL" id="CAUJNA010001779">
    <property type="protein sequence ID" value="CAJ1388941.1"/>
    <property type="molecule type" value="Genomic_DNA"/>
</dbReference>
<dbReference type="InterPro" id="IPR051559">
    <property type="entry name" value="HIF_prolyl_hydroxylases"/>
</dbReference>
<evidence type="ECO:0000259" key="7">
    <source>
        <dbReference type="PROSITE" id="PS51471"/>
    </source>
</evidence>
<organism evidence="8 9">
    <name type="scientific">Effrenium voratum</name>
    <dbReference type="NCBI Taxonomy" id="2562239"/>
    <lineage>
        <taxon>Eukaryota</taxon>
        <taxon>Sar</taxon>
        <taxon>Alveolata</taxon>
        <taxon>Dinophyceae</taxon>
        <taxon>Suessiales</taxon>
        <taxon>Symbiodiniaceae</taxon>
        <taxon>Effrenium</taxon>
    </lineage>
</organism>
<dbReference type="InterPro" id="IPR044862">
    <property type="entry name" value="Pro_4_hyd_alph_FE2OG_OXY"/>
</dbReference>
<evidence type="ECO:0000256" key="1">
    <source>
        <dbReference type="ARBA" id="ARBA00001961"/>
    </source>
</evidence>
<evidence type="ECO:0000256" key="3">
    <source>
        <dbReference type="ARBA" id="ARBA00022896"/>
    </source>
</evidence>
<keyword evidence="6" id="KW-0408">Iron</keyword>
<dbReference type="Proteomes" id="UP001178507">
    <property type="component" value="Unassembled WGS sequence"/>
</dbReference>
<evidence type="ECO:0000313" key="9">
    <source>
        <dbReference type="Proteomes" id="UP001178507"/>
    </source>
</evidence>
<dbReference type="Gene3D" id="2.60.120.620">
    <property type="entry name" value="q2cbj1_9rhob like domain"/>
    <property type="match status" value="1"/>
</dbReference>
<gene>
    <name evidence="8" type="ORF">EVOR1521_LOCUS14675</name>
</gene>
<name>A0AA36IJY3_9DINO</name>
<protein>
    <recommendedName>
        <fullName evidence="7">Fe2OG dioxygenase domain-containing protein</fullName>
    </recommendedName>
</protein>
<dbReference type="PANTHER" id="PTHR12907:SF26">
    <property type="entry name" value="HIF PROLYL HYDROXYLASE, ISOFORM C"/>
    <property type="match status" value="1"/>
</dbReference>
<dbReference type="GO" id="GO:0008198">
    <property type="term" value="F:ferrous iron binding"/>
    <property type="evidence" value="ECO:0007669"/>
    <property type="project" value="TreeGrafter"/>
</dbReference>
<accession>A0AA36IJY3</accession>
<evidence type="ECO:0000256" key="5">
    <source>
        <dbReference type="ARBA" id="ARBA00023002"/>
    </source>
</evidence>
<keyword evidence="5" id="KW-0560">Oxidoreductase</keyword>
<comment type="cofactor">
    <cofactor evidence="1">
        <name>L-ascorbate</name>
        <dbReference type="ChEBI" id="CHEBI:38290"/>
    </cofactor>
</comment>
<dbReference type="Pfam" id="PF13640">
    <property type="entry name" value="2OG-FeII_Oxy_3"/>
    <property type="match status" value="1"/>
</dbReference>
<feature type="domain" description="Fe2OG dioxygenase" evidence="7">
    <location>
        <begin position="320"/>
        <end position="454"/>
    </location>
</feature>
<dbReference type="GO" id="GO:0071456">
    <property type="term" value="P:cellular response to hypoxia"/>
    <property type="evidence" value="ECO:0007669"/>
    <property type="project" value="TreeGrafter"/>
</dbReference>
<evidence type="ECO:0000256" key="2">
    <source>
        <dbReference type="ARBA" id="ARBA00022723"/>
    </source>
</evidence>
<sequence>MATVMSLTSRGCQVQGSLAMAALPLARIPLLSVTVAGHQAAGARSPCAALAPAALWASRALRGRSARGSPARGGSGAAAPAAELAESLRCAPPGMVKALEQVLEVDGSLVEALGGEPQTTLALRGAQRALEVVAGDLTQAVGPGKLLDTPWILAGKEELRNQLAEIFARYLCEILEIVQVSSAFKELSLPVRRFRTARADAAVSPRLARQLWAPAESAAAESGAGREDPGDGLERLGVGAAVLDGYIAPQVACRAREELEDLARQGRLSDFSSSTCNPGSRHLWLRLEEAPPSLRRLGEALAALPGALEAKSSAAPGLRMVPALMAAVYGPGAHYVPHKDMYSGGSAGFENTRLLTILCYLNPDWKPGDGGELRVFKTADSGSAEGGPGRLVPQLLQISADHSESTTSSACDPETFVDIEPLLGRVVMFRSREAWHGIQESKTERWAVTLWLLADLP</sequence>
<keyword evidence="9" id="KW-1185">Reference proteome</keyword>
<keyword evidence="4" id="KW-0223">Dioxygenase</keyword>
<dbReference type="InterPro" id="IPR006620">
    <property type="entry name" value="Pro_4_hyd_alph"/>
</dbReference>
<keyword evidence="2" id="KW-0479">Metal-binding</keyword>
<evidence type="ECO:0000256" key="6">
    <source>
        <dbReference type="ARBA" id="ARBA00023004"/>
    </source>
</evidence>
<evidence type="ECO:0000256" key="4">
    <source>
        <dbReference type="ARBA" id="ARBA00022964"/>
    </source>
</evidence>